<dbReference type="PIRSF" id="PIRSF006169">
    <property type="entry name" value="UCP006169"/>
    <property type="match status" value="1"/>
</dbReference>
<accession>A0A975BED7</accession>
<dbReference type="KEGG" id="dli:dnl_61930"/>
<dbReference type="SUPFAM" id="SSF118001">
    <property type="entry name" value="YehU-like"/>
    <property type="match status" value="1"/>
</dbReference>
<keyword evidence="3" id="KW-1185">Reference proteome</keyword>
<dbReference type="AlphaFoldDB" id="A0A975BED7"/>
<dbReference type="Pfam" id="PF06794">
    <property type="entry name" value="UPF0270"/>
    <property type="match status" value="1"/>
</dbReference>
<evidence type="ECO:0000256" key="1">
    <source>
        <dbReference type="ARBA" id="ARBA00006450"/>
    </source>
</evidence>
<dbReference type="InterPro" id="IPR036685">
    <property type="entry name" value="YehU-like_sf"/>
</dbReference>
<evidence type="ECO:0000313" key="2">
    <source>
        <dbReference type="EMBL" id="QTA83778.1"/>
    </source>
</evidence>
<reference evidence="2" key="1">
    <citation type="journal article" date="2021" name="Microb. Physiol.">
        <title>Proteogenomic Insights into the Physiology of Marine, Sulfate-Reducing, Filamentous Desulfonema limicola and Desulfonema magnum.</title>
        <authorList>
            <person name="Schnaars V."/>
            <person name="Wohlbrand L."/>
            <person name="Scheve S."/>
            <person name="Hinrichs C."/>
            <person name="Reinhardt R."/>
            <person name="Rabus R."/>
        </authorList>
    </citation>
    <scope>NUCLEOTIDE SEQUENCE</scope>
    <source>
        <strain evidence="2">5ac10</strain>
    </source>
</reference>
<dbReference type="Proteomes" id="UP000663720">
    <property type="component" value="Chromosome"/>
</dbReference>
<dbReference type="RefSeq" id="WP_207689577.1">
    <property type="nucleotide sequence ID" value="NZ_CP061799.1"/>
</dbReference>
<proteinExistence type="inferred from homology"/>
<dbReference type="Gene3D" id="1.10.10.610">
    <property type="entry name" value="YehU-like"/>
    <property type="match status" value="1"/>
</dbReference>
<sequence>MEIPYEKLNPDTLDALIQELVTRNGTDYGEREFSLEDKIKQVKAGLKSGKAVITYDKKTETCNIIMKDSLS</sequence>
<dbReference type="InterPro" id="IPR010648">
    <property type="entry name" value="UPF0270"/>
</dbReference>
<dbReference type="EMBL" id="CP061799">
    <property type="protein sequence ID" value="QTA83778.1"/>
    <property type="molecule type" value="Genomic_DNA"/>
</dbReference>
<protein>
    <submittedName>
        <fullName evidence="2">UPF0270</fullName>
    </submittedName>
</protein>
<evidence type="ECO:0000313" key="3">
    <source>
        <dbReference type="Proteomes" id="UP000663720"/>
    </source>
</evidence>
<gene>
    <name evidence="2" type="ORF">dnl_61930</name>
</gene>
<comment type="similarity">
    <text evidence="1">Belongs to the UPF0270 family.</text>
</comment>
<organism evidence="2 3">
    <name type="scientific">Desulfonema limicola</name>
    <dbReference type="NCBI Taxonomy" id="45656"/>
    <lineage>
        <taxon>Bacteria</taxon>
        <taxon>Pseudomonadati</taxon>
        <taxon>Thermodesulfobacteriota</taxon>
        <taxon>Desulfobacteria</taxon>
        <taxon>Desulfobacterales</taxon>
        <taxon>Desulfococcaceae</taxon>
        <taxon>Desulfonema</taxon>
    </lineage>
</organism>
<name>A0A975BED7_9BACT</name>